<feature type="transmembrane region" description="Helical" evidence="6">
    <location>
        <begin position="224"/>
        <end position="246"/>
    </location>
</feature>
<organism evidence="8 9">
    <name type="scientific">Anaerocolumna jejuensis DSM 15929</name>
    <dbReference type="NCBI Taxonomy" id="1121322"/>
    <lineage>
        <taxon>Bacteria</taxon>
        <taxon>Bacillati</taxon>
        <taxon>Bacillota</taxon>
        <taxon>Clostridia</taxon>
        <taxon>Lachnospirales</taxon>
        <taxon>Lachnospiraceae</taxon>
        <taxon>Anaerocolumna</taxon>
    </lineage>
</organism>
<dbReference type="GO" id="GO:0022857">
    <property type="term" value="F:transmembrane transporter activity"/>
    <property type="evidence" value="ECO:0007669"/>
    <property type="project" value="InterPro"/>
</dbReference>
<dbReference type="Proteomes" id="UP000184386">
    <property type="component" value="Unassembled WGS sequence"/>
</dbReference>
<feature type="transmembrane region" description="Helical" evidence="6">
    <location>
        <begin position="80"/>
        <end position="97"/>
    </location>
</feature>
<feature type="domain" description="Major facilitator superfamily (MFS) profile" evidence="7">
    <location>
        <begin position="14"/>
        <end position="406"/>
    </location>
</feature>
<dbReference type="CDD" id="cd17353">
    <property type="entry name" value="MFS_OFA_like"/>
    <property type="match status" value="1"/>
</dbReference>
<dbReference type="InterPro" id="IPR050327">
    <property type="entry name" value="Proton-linked_MCT"/>
</dbReference>
<dbReference type="InterPro" id="IPR011701">
    <property type="entry name" value="MFS"/>
</dbReference>
<dbReference type="RefSeq" id="WP_084124656.1">
    <property type="nucleotide sequence ID" value="NZ_FRAC01000031.1"/>
</dbReference>
<evidence type="ECO:0000256" key="1">
    <source>
        <dbReference type="ARBA" id="ARBA00004651"/>
    </source>
</evidence>
<dbReference type="PANTHER" id="PTHR11360">
    <property type="entry name" value="MONOCARBOXYLATE TRANSPORTER"/>
    <property type="match status" value="1"/>
</dbReference>
<accession>A0A1M7A427</accession>
<feature type="transmembrane region" description="Helical" evidence="6">
    <location>
        <begin position="47"/>
        <end position="68"/>
    </location>
</feature>
<sequence length="411" mass="44097">MEYVEKNGMDKRKIVFAAAFFVIFVCSASAAFSVFSIPLQKATGGSASQVVLTLTIYQFFMSLFGIISGRVVDKSGPKKLMYIGGLVFGLGWFTTAFVTSIPLLYLTCGVIAGAGNGLLYNPSLNVALRWYPEKRGTISGALLCAASIGPLITAKAGAILCDQFGIHGLIYLGIAYLIVIWLVGWKMRVPEKGWMPDGFSKTEQGAAAAQIAYSPKEMLSTKTFWLLLLLFSIACTAGIMMIGSLSSIGQTQLEMTPIAAANLVAVNLLSNLCGRLVIGKLCDKLGELETLAIIFILTVIALIGLSFSYTLPIFIFFLIILGASFGGVLVVFPPLTSKTFGMKHSGINYGIMFFGYSIGAFLGPQIAARFVNKASGIKAYHMPFIIATIVAILGLILTVVMRKIIKKPSFS</sequence>
<dbReference type="Gene3D" id="1.20.1250.20">
    <property type="entry name" value="MFS general substrate transporter like domains"/>
    <property type="match status" value="2"/>
</dbReference>
<evidence type="ECO:0000313" key="8">
    <source>
        <dbReference type="EMBL" id="SHL37467.1"/>
    </source>
</evidence>
<feature type="transmembrane region" description="Helical" evidence="6">
    <location>
        <begin position="290"/>
        <end position="307"/>
    </location>
</feature>
<feature type="transmembrane region" description="Helical" evidence="6">
    <location>
        <begin position="141"/>
        <end position="160"/>
    </location>
</feature>
<reference evidence="8 9" key="1">
    <citation type="submission" date="2016-11" db="EMBL/GenBank/DDBJ databases">
        <authorList>
            <person name="Jaros S."/>
            <person name="Januszkiewicz K."/>
            <person name="Wedrychowicz H."/>
        </authorList>
    </citation>
    <scope>NUCLEOTIDE SEQUENCE [LARGE SCALE GENOMIC DNA]</scope>
    <source>
        <strain evidence="8 9">DSM 15929</strain>
    </source>
</reference>
<evidence type="ECO:0000256" key="4">
    <source>
        <dbReference type="ARBA" id="ARBA00022989"/>
    </source>
</evidence>
<dbReference type="InterPro" id="IPR036259">
    <property type="entry name" value="MFS_trans_sf"/>
</dbReference>
<keyword evidence="5 6" id="KW-0472">Membrane</keyword>
<dbReference type="InterPro" id="IPR020846">
    <property type="entry name" value="MFS_dom"/>
</dbReference>
<evidence type="ECO:0000256" key="3">
    <source>
        <dbReference type="ARBA" id="ARBA00022692"/>
    </source>
</evidence>
<evidence type="ECO:0000313" key="9">
    <source>
        <dbReference type="Proteomes" id="UP000184386"/>
    </source>
</evidence>
<dbReference type="GO" id="GO:0005886">
    <property type="term" value="C:plasma membrane"/>
    <property type="evidence" value="ECO:0007669"/>
    <property type="project" value="UniProtKB-SubCell"/>
</dbReference>
<feature type="transmembrane region" description="Helical" evidence="6">
    <location>
        <begin position="313"/>
        <end position="335"/>
    </location>
</feature>
<dbReference type="Pfam" id="PF07690">
    <property type="entry name" value="MFS_1"/>
    <property type="match status" value="1"/>
</dbReference>
<feature type="transmembrane region" description="Helical" evidence="6">
    <location>
        <begin position="258"/>
        <end position="278"/>
    </location>
</feature>
<feature type="transmembrane region" description="Helical" evidence="6">
    <location>
        <begin position="103"/>
        <end position="120"/>
    </location>
</feature>
<feature type="transmembrane region" description="Helical" evidence="6">
    <location>
        <begin position="166"/>
        <end position="185"/>
    </location>
</feature>
<gene>
    <name evidence="8" type="ORF">SAMN02745136_04739</name>
</gene>
<evidence type="ECO:0000256" key="5">
    <source>
        <dbReference type="ARBA" id="ARBA00023136"/>
    </source>
</evidence>
<dbReference type="STRING" id="1121322.SAMN02745136_04739"/>
<feature type="transmembrane region" description="Helical" evidence="6">
    <location>
        <begin position="14"/>
        <end position="35"/>
    </location>
</feature>
<dbReference type="AlphaFoldDB" id="A0A1M7A427"/>
<dbReference type="SUPFAM" id="SSF103473">
    <property type="entry name" value="MFS general substrate transporter"/>
    <property type="match status" value="1"/>
</dbReference>
<dbReference type="PROSITE" id="PS50850">
    <property type="entry name" value="MFS"/>
    <property type="match status" value="1"/>
</dbReference>
<protein>
    <submittedName>
        <fullName evidence="8">MFS transporter, OFA family, oxalate/formate antiporter</fullName>
    </submittedName>
</protein>
<evidence type="ECO:0000256" key="6">
    <source>
        <dbReference type="SAM" id="Phobius"/>
    </source>
</evidence>
<keyword evidence="9" id="KW-1185">Reference proteome</keyword>
<name>A0A1M7A427_9FIRM</name>
<keyword evidence="4 6" id="KW-1133">Transmembrane helix</keyword>
<dbReference type="PANTHER" id="PTHR11360:SF317">
    <property type="entry name" value="MAJOR FACILITATOR SUPERFAMILY (MFS) PROFILE DOMAIN-CONTAINING PROTEIN-RELATED"/>
    <property type="match status" value="1"/>
</dbReference>
<keyword evidence="3 6" id="KW-0812">Transmembrane</keyword>
<evidence type="ECO:0000256" key="2">
    <source>
        <dbReference type="ARBA" id="ARBA00022448"/>
    </source>
</evidence>
<keyword evidence="2" id="KW-0813">Transport</keyword>
<feature type="transmembrane region" description="Helical" evidence="6">
    <location>
        <begin position="380"/>
        <end position="401"/>
    </location>
</feature>
<evidence type="ECO:0000259" key="7">
    <source>
        <dbReference type="PROSITE" id="PS50850"/>
    </source>
</evidence>
<comment type="subcellular location">
    <subcellularLocation>
        <location evidence="1">Cell membrane</location>
        <topology evidence="1">Multi-pass membrane protein</topology>
    </subcellularLocation>
</comment>
<dbReference type="OrthoDB" id="9793415at2"/>
<dbReference type="EMBL" id="FRAC01000031">
    <property type="protein sequence ID" value="SHL37467.1"/>
    <property type="molecule type" value="Genomic_DNA"/>
</dbReference>
<feature type="transmembrane region" description="Helical" evidence="6">
    <location>
        <begin position="347"/>
        <end position="368"/>
    </location>
</feature>
<proteinExistence type="predicted"/>